<accession>A0A917GEW6</accession>
<dbReference type="AlphaFoldDB" id="A0A917GEW6"/>
<dbReference type="SUPFAM" id="SSF52266">
    <property type="entry name" value="SGNH hydrolase"/>
    <property type="match status" value="1"/>
</dbReference>
<organism evidence="2 3">
    <name type="scientific">Kocuria dechangensis</name>
    <dbReference type="NCBI Taxonomy" id="1176249"/>
    <lineage>
        <taxon>Bacteria</taxon>
        <taxon>Bacillati</taxon>
        <taxon>Actinomycetota</taxon>
        <taxon>Actinomycetes</taxon>
        <taxon>Micrococcales</taxon>
        <taxon>Micrococcaceae</taxon>
        <taxon>Kocuria</taxon>
    </lineage>
</organism>
<reference evidence="2" key="1">
    <citation type="journal article" date="2014" name="Int. J. Syst. Evol. Microbiol.">
        <title>Complete genome sequence of Corynebacterium casei LMG S-19264T (=DSM 44701T), isolated from a smear-ripened cheese.</title>
        <authorList>
            <consortium name="US DOE Joint Genome Institute (JGI-PGF)"/>
            <person name="Walter F."/>
            <person name="Albersmeier A."/>
            <person name="Kalinowski J."/>
            <person name="Ruckert C."/>
        </authorList>
    </citation>
    <scope>NUCLEOTIDE SEQUENCE</scope>
    <source>
        <strain evidence="2">CGMCC 1.12187</strain>
    </source>
</reference>
<dbReference type="EMBL" id="BMEQ01000001">
    <property type="protein sequence ID" value="GGG42846.1"/>
    <property type="molecule type" value="Genomic_DNA"/>
</dbReference>
<dbReference type="InterPro" id="IPR006311">
    <property type="entry name" value="TAT_signal"/>
</dbReference>
<protein>
    <submittedName>
        <fullName evidence="2">Uncharacterized protein</fullName>
    </submittedName>
</protein>
<evidence type="ECO:0000256" key="1">
    <source>
        <dbReference type="SAM" id="MobiDB-lite"/>
    </source>
</evidence>
<dbReference type="Proteomes" id="UP000638848">
    <property type="component" value="Unassembled WGS sequence"/>
</dbReference>
<evidence type="ECO:0000313" key="2">
    <source>
        <dbReference type="EMBL" id="GGG42846.1"/>
    </source>
</evidence>
<proteinExistence type="predicted"/>
<keyword evidence="3" id="KW-1185">Reference proteome</keyword>
<feature type="region of interest" description="Disordered" evidence="1">
    <location>
        <begin position="30"/>
        <end position="66"/>
    </location>
</feature>
<gene>
    <name evidence="2" type="ORF">GCM10011374_01540</name>
</gene>
<comment type="caution">
    <text evidence="2">The sequence shown here is derived from an EMBL/GenBank/DDBJ whole genome shotgun (WGS) entry which is preliminary data.</text>
</comment>
<reference evidence="2" key="2">
    <citation type="submission" date="2020-09" db="EMBL/GenBank/DDBJ databases">
        <authorList>
            <person name="Sun Q."/>
            <person name="Zhou Y."/>
        </authorList>
    </citation>
    <scope>NUCLEOTIDE SEQUENCE</scope>
    <source>
        <strain evidence="2">CGMCC 1.12187</strain>
    </source>
</reference>
<dbReference type="RefSeq" id="WP_188533928.1">
    <property type="nucleotide sequence ID" value="NZ_BMEQ01000001.1"/>
</dbReference>
<dbReference type="PROSITE" id="PS51318">
    <property type="entry name" value="TAT"/>
    <property type="match status" value="1"/>
</dbReference>
<feature type="compositionally biased region" description="Pro residues" evidence="1">
    <location>
        <begin position="39"/>
        <end position="61"/>
    </location>
</feature>
<name>A0A917GEW6_9MICC</name>
<evidence type="ECO:0000313" key="3">
    <source>
        <dbReference type="Proteomes" id="UP000638848"/>
    </source>
</evidence>
<sequence length="357" mass="38135">MSATPPSSDPSRRTVLGAGAAAAVSVLLRAQHAAAEEPTPAPTVPEQPAPEPTAPEQPTPSPRRDLVLWGSSSAASHAYDRYPVGFRPVRIHEALAVLLGVAGSTEGVAGHQSHHTVAMRRYDRPYRPDFAYLGQGGVLPSQGKVVLSVLDGRMPTAYRRLPGTVAGVPCSIEAVPGRRNKVLLRREGIGEEVVVGSGPQSWWHTGLEAAHRGKTHLIWTGKNNIMDVSGVLADTRAVFEVEPATSVVMGHFPSSWYWENPSGALARLRQVNDAYRAEYGRRYFDALAALRDPALWKVGDLARFSIGTSPADKLALGRGMVPPSLMAPRDGLHLNALGNLVIAHGLARFLTGAAGLY</sequence>